<evidence type="ECO:0000313" key="3">
    <source>
        <dbReference type="Proteomes" id="UP000730481"/>
    </source>
</evidence>
<keyword evidence="3" id="KW-1185">Reference proteome</keyword>
<gene>
    <name evidence="2" type="ORF">FBEOM_5388</name>
</gene>
<feature type="signal peptide" evidence="1">
    <location>
        <begin position="1"/>
        <end position="19"/>
    </location>
</feature>
<keyword evidence="1" id="KW-0732">Signal</keyword>
<evidence type="ECO:0000313" key="2">
    <source>
        <dbReference type="EMBL" id="KAF4340672.1"/>
    </source>
</evidence>
<dbReference type="EMBL" id="PVQB02000231">
    <property type="protein sequence ID" value="KAF4340672.1"/>
    <property type="molecule type" value="Genomic_DNA"/>
</dbReference>
<dbReference type="AlphaFoldDB" id="A0A9P5AMQ4"/>
<name>A0A9P5AMQ4_9HYPO</name>
<dbReference type="OrthoDB" id="3908196at2759"/>
<comment type="caution">
    <text evidence="2">The sequence shown here is derived from an EMBL/GenBank/DDBJ whole genome shotgun (WGS) entry which is preliminary data.</text>
</comment>
<dbReference type="Proteomes" id="UP000730481">
    <property type="component" value="Unassembled WGS sequence"/>
</dbReference>
<protein>
    <submittedName>
        <fullName evidence="2">Uncharacterized protein</fullName>
    </submittedName>
</protein>
<accession>A0A9P5AMQ4</accession>
<reference evidence="2" key="2">
    <citation type="submission" date="2020-02" db="EMBL/GenBank/DDBJ databases">
        <title>Identification and distribution of gene clusters putatively required for synthesis of sphingolipid metabolism inhibitors in phylogenetically diverse species of the filamentous fungus Fusarium.</title>
        <authorList>
            <person name="Kim H.-S."/>
            <person name="Busman M."/>
            <person name="Brown D.W."/>
            <person name="Divon H."/>
            <person name="Uhlig S."/>
            <person name="Proctor R.H."/>
        </authorList>
    </citation>
    <scope>NUCLEOTIDE SEQUENCE</scope>
    <source>
        <strain evidence="2">NRRL 25174</strain>
    </source>
</reference>
<proteinExistence type="predicted"/>
<feature type="chain" id="PRO_5040293384" evidence="1">
    <location>
        <begin position="20"/>
        <end position="292"/>
    </location>
</feature>
<sequence>MKFTLASAAALAVAPLALALPQEPKLASANTDALKELFKVDGDHWLQAVKEEAARQEAAAKSSSRLRARDDKYKVHATYTNNLQNVGNVDYFHEVWQRMYDASDDKGGLVDETVEALSKFCNAADAKPTVSDRFILDGQWGAVNGVNGWQMRDVLIHSMWETARTIGQKNRYDVYTDCYGFTWQEAKPNNKDAACGGPGTKRCPENDDCPYGLECEHGGTGTWLPSILRINVYNADGSLRADAYQARISSGALGDGGCSEEEQIAAALAGFIPGAGQYFAAGLAVDCLRQGS</sequence>
<evidence type="ECO:0000256" key="1">
    <source>
        <dbReference type="SAM" id="SignalP"/>
    </source>
</evidence>
<organism evidence="2 3">
    <name type="scientific">Fusarium beomiforme</name>
    <dbReference type="NCBI Taxonomy" id="44412"/>
    <lineage>
        <taxon>Eukaryota</taxon>
        <taxon>Fungi</taxon>
        <taxon>Dikarya</taxon>
        <taxon>Ascomycota</taxon>
        <taxon>Pezizomycotina</taxon>
        <taxon>Sordariomycetes</taxon>
        <taxon>Hypocreomycetidae</taxon>
        <taxon>Hypocreales</taxon>
        <taxon>Nectriaceae</taxon>
        <taxon>Fusarium</taxon>
        <taxon>Fusarium burgessii species complex</taxon>
    </lineage>
</organism>
<reference evidence="2" key="1">
    <citation type="journal article" date="2017" name="Mycologia">
        <title>Fusarium algeriense, sp. nov., a novel toxigenic crown rot pathogen of durum wheat from Algeria is nested in the Fusarium burgessii species complex.</title>
        <authorList>
            <person name="Laraba I."/>
            <person name="Keddad A."/>
            <person name="Boureghda H."/>
            <person name="Abdallah N."/>
            <person name="Vaughan M.M."/>
            <person name="Proctor R.H."/>
            <person name="Busman M."/>
            <person name="O'Donnell K."/>
        </authorList>
    </citation>
    <scope>NUCLEOTIDE SEQUENCE</scope>
    <source>
        <strain evidence="2">NRRL 25174</strain>
    </source>
</reference>